<evidence type="ECO:0000313" key="1">
    <source>
        <dbReference type="EMBL" id="PUA47038.1"/>
    </source>
</evidence>
<gene>
    <name evidence="1" type="ORF">C5U62_03395</name>
</gene>
<name>A0A2T6GSA7_9PSED</name>
<proteinExistence type="predicted"/>
<comment type="caution">
    <text evidence="1">The sequence shown here is derived from an EMBL/GenBank/DDBJ whole genome shotgun (WGS) entry which is preliminary data.</text>
</comment>
<organism evidence="1 2">
    <name type="scientific">Pseudomonas protegens</name>
    <dbReference type="NCBI Taxonomy" id="380021"/>
    <lineage>
        <taxon>Bacteria</taxon>
        <taxon>Pseudomonadati</taxon>
        <taxon>Pseudomonadota</taxon>
        <taxon>Gammaproteobacteria</taxon>
        <taxon>Pseudomonadales</taxon>
        <taxon>Pseudomonadaceae</taxon>
        <taxon>Pseudomonas</taxon>
    </lineage>
</organism>
<dbReference type="EMBL" id="PYJM01000001">
    <property type="protein sequence ID" value="PUA47038.1"/>
    <property type="molecule type" value="Genomic_DNA"/>
</dbReference>
<protein>
    <submittedName>
        <fullName evidence="1">DNA repair protein</fullName>
    </submittedName>
</protein>
<evidence type="ECO:0000313" key="2">
    <source>
        <dbReference type="Proteomes" id="UP000244178"/>
    </source>
</evidence>
<reference evidence="1 2" key="1">
    <citation type="submission" date="2018-03" db="EMBL/GenBank/DDBJ databases">
        <title>Draft genome sequence of the plant growth promoting rhizobacterium Pseudomonas protegens strain BNJ-SS-45 isolated from wheat (Triticum aestivum) rhizosphere.</title>
        <authorList>
            <person name="Bajpai A."/>
            <person name="Shende K."/>
            <person name="Meena N."/>
            <person name="Upadhyayula S.R."/>
            <person name="Suravajhala P."/>
            <person name="Medicherla K.M."/>
            <person name="Johri B.N."/>
        </authorList>
    </citation>
    <scope>NUCLEOTIDE SEQUENCE [LARGE SCALE GENOMIC DNA]</scope>
    <source>
        <strain evidence="1 2">BNJ-SS-45</strain>
    </source>
</reference>
<dbReference type="Proteomes" id="UP000244178">
    <property type="component" value="Unassembled WGS sequence"/>
</dbReference>
<dbReference type="RefSeq" id="WP_060839043.1">
    <property type="nucleotide sequence ID" value="NZ_AP024503.1"/>
</dbReference>
<dbReference type="Pfam" id="PF19925">
    <property type="entry name" value="DUF6388"/>
    <property type="match status" value="1"/>
</dbReference>
<accession>A0A2T6GSA7</accession>
<dbReference type="InterPro" id="IPR045662">
    <property type="entry name" value="DUF6388"/>
</dbReference>
<sequence>MQMSELDYQQALLRYLAERPELAAQLGLGPSSGRPWQPGDLSELQIQHASRLFDEEARLRGMGNWELALSFIARTPQELKRMTLEAHREIAEMVDMEWDQYCQLNHLHC</sequence>
<dbReference type="AlphaFoldDB" id="A0A2T6GSA7"/>